<proteinExistence type="predicted"/>
<dbReference type="EMBL" id="CBTY010000008">
    <property type="protein sequence ID" value="CDI05652.1"/>
    <property type="molecule type" value="Genomic_DNA"/>
</dbReference>
<reference evidence="2 3" key="1">
    <citation type="journal article" date="2013" name="PLoS ONE">
        <title>Enrichment and Genome Sequence of the Group I.1a Ammonia-Oxidizing Archaeon ?Ca. Nitrosotenuis uzonensis? Representing a Clade Globally.</title>
        <authorList>
            <person name="Lebedeva E.V."/>
            <person name="Hatzenpichler R."/>
            <person name="Pelletier E."/>
            <person name="Schuster N."/>
            <person name="Hauzmayer S."/>
            <person name="Bulaev A."/>
            <person name="Grigor'eva N.V."/>
            <person name="Galushko A."/>
            <person name="Schmid M."/>
            <person name="Palatinszky M."/>
            <person name="Le Paslier D."/>
            <person name="Daims H."/>
            <person name="Wagner M."/>
        </authorList>
    </citation>
    <scope>NUCLEOTIDE SEQUENCE [LARGE SCALE GENOMIC DNA]</scope>
    <source>
        <strain evidence="2 3">N4</strain>
    </source>
</reference>
<keyword evidence="1" id="KW-0472">Membrane</keyword>
<dbReference type="Proteomes" id="UP000018159">
    <property type="component" value="Unassembled WGS sequence"/>
</dbReference>
<sequence>MAILKSNHRGVGGLISLVALIIVFGIASIAFLDINAIQSRFLEASIEVNNIQMNRNNEQLNFTASSGLPYTVEMTNMWSRQTVLDSYVAFDSAGTITIQRYLNETTIPNKQNIIPSGHTTSIVFDIPNATVNDVKILFVTENGKQCIVPIPISWRVC</sequence>
<name>V6ASR2_9ARCH</name>
<keyword evidence="3" id="KW-1185">Reference proteome</keyword>
<dbReference type="OrthoDB" id="380785at2157"/>
<organism evidence="2 3">
    <name type="scientific">Candidatus Nitrosotenuis uzonensis</name>
    <dbReference type="NCBI Taxonomy" id="1407055"/>
    <lineage>
        <taxon>Archaea</taxon>
        <taxon>Nitrososphaerota</taxon>
        <taxon>Candidatus Nitrosotenuis</taxon>
    </lineage>
</organism>
<protein>
    <submittedName>
        <fullName evidence="2">Uncharacterized protein</fullName>
    </submittedName>
</protein>
<evidence type="ECO:0000256" key="1">
    <source>
        <dbReference type="SAM" id="Phobius"/>
    </source>
</evidence>
<dbReference type="AlphaFoldDB" id="V6ASR2"/>
<keyword evidence="1" id="KW-1133">Transmembrane helix</keyword>
<comment type="caution">
    <text evidence="2">The sequence shown here is derived from an EMBL/GenBank/DDBJ whole genome shotgun (WGS) entry which is preliminary data.</text>
</comment>
<evidence type="ECO:0000313" key="2">
    <source>
        <dbReference type="EMBL" id="CDI05652.1"/>
    </source>
</evidence>
<keyword evidence="1" id="KW-0812">Transmembrane</keyword>
<feature type="transmembrane region" description="Helical" evidence="1">
    <location>
        <begin position="12"/>
        <end position="32"/>
    </location>
</feature>
<gene>
    <name evidence="2" type="ORF">NITUZ_30344</name>
</gene>
<dbReference type="STRING" id="1407055.NITUZ_30344"/>
<dbReference type="RefSeq" id="WP_048195628.1">
    <property type="nucleotide sequence ID" value="NZ_CBTY010000008.1"/>
</dbReference>
<evidence type="ECO:0000313" key="3">
    <source>
        <dbReference type="Proteomes" id="UP000018159"/>
    </source>
</evidence>
<accession>V6ASR2</accession>